<dbReference type="Proteomes" id="UP001058974">
    <property type="component" value="Chromosome 1"/>
</dbReference>
<name>A0A9D5BKE3_PEA</name>
<keyword evidence="3" id="KW-1185">Reference proteome</keyword>
<dbReference type="Gramene" id="Psat01G0345700-T1">
    <property type="protein sequence ID" value="KAI5445210.1"/>
    <property type="gene ID" value="KIW84_013457"/>
</dbReference>
<dbReference type="AlphaFoldDB" id="A0A9D5BKE3"/>
<evidence type="ECO:0000313" key="2">
    <source>
        <dbReference type="EMBL" id="KAI5445210.1"/>
    </source>
</evidence>
<sequence length="135" mass="15015">MVHLKVTLHDGEGMLVSVTSEIGEVRQIKEIIQKDPLASAMASEVEAEEEGDSGNPGVFDLDDREDEDKAELFTITPHDTPKIDPIIACHWMIVNASVRYVSHRQRRESPKKSDATASTIKGLLDAHFVLESKYT</sequence>
<dbReference type="EMBL" id="JAMSHJ010000001">
    <property type="protein sequence ID" value="KAI5445210.1"/>
    <property type="molecule type" value="Genomic_DNA"/>
</dbReference>
<comment type="caution">
    <text evidence="2">The sequence shown here is derived from an EMBL/GenBank/DDBJ whole genome shotgun (WGS) entry which is preliminary data.</text>
</comment>
<protein>
    <submittedName>
        <fullName evidence="2">Uncharacterized protein</fullName>
    </submittedName>
</protein>
<accession>A0A9D5BKE3</accession>
<gene>
    <name evidence="2" type="ORF">KIW84_013457</name>
</gene>
<proteinExistence type="predicted"/>
<feature type="region of interest" description="Disordered" evidence="1">
    <location>
        <begin position="39"/>
        <end position="63"/>
    </location>
</feature>
<evidence type="ECO:0000256" key="1">
    <source>
        <dbReference type="SAM" id="MobiDB-lite"/>
    </source>
</evidence>
<organism evidence="2 3">
    <name type="scientific">Pisum sativum</name>
    <name type="common">Garden pea</name>
    <name type="synonym">Lathyrus oleraceus</name>
    <dbReference type="NCBI Taxonomy" id="3888"/>
    <lineage>
        <taxon>Eukaryota</taxon>
        <taxon>Viridiplantae</taxon>
        <taxon>Streptophyta</taxon>
        <taxon>Embryophyta</taxon>
        <taxon>Tracheophyta</taxon>
        <taxon>Spermatophyta</taxon>
        <taxon>Magnoliopsida</taxon>
        <taxon>eudicotyledons</taxon>
        <taxon>Gunneridae</taxon>
        <taxon>Pentapetalae</taxon>
        <taxon>rosids</taxon>
        <taxon>fabids</taxon>
        <taxon>Fabales</taxon>
        <taxon>Fabaceae</taxon>
        <taxon>Papilionoideae</taxon>
        <taxon>50 kb inversion clade</taxon>
        <taxon>NPAAA clade</taxon>
        <taxon>Hologalegina</taxon>
        <taxon>IRL clade</taxon>
        <taxon>Fabeae</taxon>
        <taxon>Lathyrus</taxon>
    </lineage>
</organism>
<evidence type="ECO:0000313" key="3">
    <source>
        <dbReference type="Proteomes" id="UP001058974"/>
    </source>
</evidence>
<reference evidence="2 3" key="1">
    <citation type="journal article" date="2022" name="Nat. Genet.">
        <title>Improved pea reference genome and pan-genome highlight genomic features and evolutionary characteristics.</title>
        <authorList>
            <person name="Yang T."/>
            <person name="Liu R."/>
            <person name="Luo Y."/>
            <person name="Hu S."/>
            <person name="Wang D."/>
            <person name="Wang C."/>
            <person name="Pandey M.K."/>
            <person name="Ge S."/>
            <person name="Xu Q."/>
            <person name="Li N."/>
            <person name="Li G."/>
            <person name="Huang Y."/>
            <person name="Saxena R.K."/>
            <person name="Ji Y."/>
            <person name="Li M."/>
            <person name="Yan X."/>
            <person name="He Y."/>
            <person name="Liu Y."/>
            <person name="Wang X."/>
            <person name="Xiang C."/>
            <person name="Varshney R.K."/>
            <person name="Ding H."/>
            <person name="Gao S."/>
            <person name="Zong X."/>
        </authorList>
    </citation>
    <scope>NUCLEOTIDE SEQUENCE [LARGE SCALE GENOMIC DNA]</scope>
    <source>
        <strain evidence="2 3">cv. Zhongwan 6</strain>
    </source>
</reference>